<evidence type="ECO:0000259" key="2">
    <source>
        <dbReference type="PROSITE" id="PS50846"/>
    </source>
</evidence>
<accession>A0ABT0Y7D6</accession>
<proteinExistence type="predicted"/>
<reference evidence="3 4" key="1">
    <citation type="submission" date="2022-06" db="EMBL/GenBank/DDBJ databases">
        <title>Actinoplanes abujensis sp. nov., isolated from Nigerian arid soil.</title>
        <authorList>
            <person name="Ding P."/>
        </authorList>
    </citation>
    <scope>NUCLEOTIDE SEQUENCE [LARGE SCALE GENOMIC DNA]</scope>
    <source>
        <strain evidence="4">TRM88002</strain>
    </source>
</reference>
<protein>
    <submittedName>
        <fullName evidence="3">Cation transporter</fullName>
    </submittedName>
</protein>
<dbReference type="RefSeq" id="WP_251801673.1">
    <property type="nucleotide sequence ID" value="NZ_JAMQOL010000044.1"/>
</dbReference>
<dbReference type="CDD" id="cd00371">
    <property type="entry name" value="HMA"/>
    <property type="match status" value="1"/>
</dbReference>
<dbReference type="InterPro" id="IPR000428">
    <property type="entry name" value="Cu-bd"/>
</dbReference>
<gene>
    <name evidence="3" type="ORF">LXN57_30755</name>
</gene>
<feature type="domain" description="HMA" evidence="2">
    <location>
        <begin position="3"/>
        <end position="68"/>
    </location>
</feature>
<dbReference type="InterPro" id="IPR036163">
    <property type="entry name" value="HMA_dom_sf"/>
</dbReference>
<keyword evidence="1" id="KW-0479">Metal-binding</keyword>
<dbReference type="Gene3D" id="3.30.70.100">
    <property type="match status" value="1"/>
</dbReference>
<evidence type="ECO:0000313" key="4">
    <source>
        <dbReference type="Proteomes" id="UP001523216"/>
    </source>
</evidence>
<dbReference type="PROSITE" id="PS01047">
    <property type="entry name" value="HMA_1"/>
    <property type="match status" value="1"/>
</dbReference>
<organism evidence="3 4">
    <name type="scientific">Paractinoplanes hotanensis</name>
    <dbReference type="NCBI Taxonomy" id="2906497"/>
    <lineage>
        <taxon>Bacteria</taxon>
        <taxon>Bacillati</taxon>
        <taxon>Actinomycetota</taxon>
        <taxon>Actinomycetes</taxon>
        <taxon>Micromonosporales</taxon>
        <taxon>Micromonosporaceae</taxon>
        <taxon>Paractinoplanes</taxon>
    </lineage>
</organism>
<dbReference type="InterPro" id="IPR017969">
    <property type="entry name" value="Heavy-metal-associated_CS"/>
</dbReference>
<dbReference type="SUPFAM" id="SSF55008">
    <property type="entry name" value="HMA, heavy metal-associated domain"/>
    <property type="match status" value="1"/>
</dbReference>
<name>A0ABT0Y7D6_9ACTN</name>
<evidence type="ECO:0000256" key="1">
    <source>
        <dbReference type="ARBA" id="ARBA00022723"/>
    </source>
</evidence>
<dbReference type="PROSITE" id="PS50846">
    <property type="entry name" value="HMA_2"/>
    <property type="match status" value="1"/>
</dbReference>
<dbReference type="PRINTS" id="PR00944">
    <property type="entry name" value="CUEXPORT"/>
</dbReference>
<keyword evidence="4" id="KW-1185">Reference proteome</keyword>
<dbReference type="InterPro" id="IPR006121">
    <property type="entry name" value="HMA_dom"/>
</dbReference>
<dbReference type="Pfam" id="PF00403">
    <property type="entry name" value="HMA"/>
    <property type="match status" value="1"/>
</dbReference>
<dbReference type="Proteomes" id="UP001523216">
    <property type="component" value="Unassembled WGS sequence"/>
</dbReference>
<dbReference type="EMBL" id="JAMQOL010000044">
    <property type="protein sequence ID" value="MCM4081955.1"/>
    <property type="molecule type" value="Genomic_DNA"/>
</dbReference>
<evidence type="ECO:0000313" key="3">
    <source>
        <dbReference type="EMBL" id="MCM4081955.1"/>
    </source>
</evidence>
<comment type="caution">
    <text evidence="3">The sequence shown here is derived from an EMBL/GenBank/DDBJ whole genome shotgun (WGS) entry which is preliminary data.</text>
</comment>
<sequence>MAVTSTYTVTGMTCGHCVQAVTGELSALPGVDDVQVDLASGAVTVTSEAPLADDAVRAAVDEAGYELANA</sequence>